<protein>
    <submittedName>
        <fullName evidence="6">Uncharacterized protein</fullName>
    </submittedName>
</protein>
<dbReference type="GO" id="GO:0004553">
    <property type="term" value="F:hydrolase activity, hydrolyzing O-glycosyl compounds"/>
    <property type="evidence" value="ECO:0007669"/>
    <property type="project" value="TreeGrafter"/>
</dbReference>
<gene>
    <name evidence="6" type="ORF">E8E13_002723</name>
</gene>
<dbReference type="Gene3D" id="2.60.120.200">
    <property type="match status" value="1"/>
</dbReference>
<keyword evidence="7" id="KW-1185">Reference proteome</keyword>
<dbReference type="Gene3D" id="1.50.10.10">
    <property type="match status" value="1"/>
</dbReference>
<evidence type="ECO:0000259" key="3">
    <source>
        <dbReference type="Pfam" id="PF01965"/>
    </source>
</evidence>
<dbReference type="InterPro" id="IPR029062">
    <property type="entry name" value="Class_I_gatase-like"/>
</dbReference>
<proteinExistence type="predicted"/>
<dbReference type="InterPro" id="IPR045582">
    <property type="entry name" value="Trehalase-like_N"/>
</dbReference>
<dbReference type="InterPro" id="IPR012341">
    <property type="entry name" value="6hp_glycosidase-like_sf"/>
</dbReference>
<dbReference type="Pfam" id="PF01965">
    <property type="entry name" value="DJ-1_PfpI"/>
    <property type="match status" value="1"/>
</dbReference>
<dbReference type="OrthoDB" id="406733at2759"/>
<dbReference type="InterPro" id="IPR011613">
    <property type="entry name" value="GH15-like"/>
</dbReference>
<accession>A0A9P4TQ16</accession>
<feature type="domain" description="GH15-like" evidence="2">
    <location>
        <begin position="647"/>
        <end position="1024"/>
    </location>
</feature>
<dbReference type="Pfam" id="PF19291">
    <property type="entry name" value="TREH_N"/>
    <property type="match status" value="1"/>
</dbReference>
<evidence type="ECO:0000259" key="2">
    <source>
        <dbReference type="Pfam" id="PF00723"/>
    </source>
</evidence>
<dbReference type="PANTHER" id="PTHR31616">
    <property type="entry name" value="TREHALASE"/>
    <property type="match status" value="1"/>
</dbReference>
<reference evidence="6" key="1">
    <citation type="submission" date="2019-04" db="EMBL/GenBank/DDBJ databases">
        <title>Sequencing of skin fungus with MAO and IRED activity.</title>
        <authorList>
            <person name="Marsaioli A.J."/>
            <person name="Bonatto J.M.C."/>
            <person name="Reis Junior O."/>
        </authorList>
    </citation>
    <scope>NUCLEOTIDE SEQUENCE</scope>
    <source>
        <strain evidence="6">30M1</strain>
    </source>
</reference>
<name>A0A9P4TQ16_CURKU</name>
<dbReference type="Pfam" id="PF08787">
    <property type="entry name" value="Alginate_lyase2"/>
    <property type="match status" value="1"/>
</dbReference>
<dbReference type="Pfam" id="PF00723">
    <property type="entry name" value="Glyco_hydro_15"/>
    <property type="match status" value="1"/>
</dbReference>
<evidence type="ECO:0000313" key="6">
    <source>
        <dbReference type="EMBL" id="KAF3010603.1"/>
    </source>
</evidence>
<dbReference type="InterPro" id="IPR008928">
    <property type="entry name" value="6-hairpin_glycosidase_sf"/>
</dbReference>
<feature type="domain" description="Alginate lyase 2" evidence="4">
    <location>
        <begin position="196"/>
        <end position="358"/>
    </location>
</feature>
<evidence type="ECO:0000259" key="4">
    <source>
        <dbReference type="Pfam" id="PF08787"/>
    </source>
</evidence>
<dbReference type="InterPro" id="IPR014895">
    <property type="entry name" value="Alginate_lyase_2"/>
</dbReference>
<evidence type="ECO:0000259" key="5">
    <source>
        <dbReference type="Pfam" id="PF19291"/>
    </source>
</evidence>
<feature type="domain" description="DJ-1/PfpI" evidence="3">
    <location>
        <begin position="12"/>
        <end position="164"/>
    </location>
</feature>
<feature type="region of interest" description="Disordered" evidence="1">
    <location>
        <begin position="358"/>
        <end position="393"/>
    </location>
</feature>
<dbReference type="SUPFAM" id="SSF49899">
    <property type="entry name" value="Concanavalin A-like lectins/glucanases"/>
    <property type="match status" value="1"/>
</dbReference>
<comment type="caution">
    <text evidence="6">The sequence shown here is derived from an EMBL/GenBank/DDBJ whole genome shotgun (WGS) entry which is preliminary data.</text>
</comment>
<dbReference type="Gene3D" id="3.40.50.880">
    <property type="match status" value="1"/>
</dbReference>
<feature type="domain" description="Trehalase-like N-terminal" evidence="5">
    <location>
        <begin position="397"/>
        <end position="508"/>
    </location>
</feature>
<dbReference type="GO" id="GO:0005975">
    <property type="term" value="P:carbohydrate metabolic process"/>
    <property type="evidence" value="ECO:0007669"/>
    <property type="project" value="InterPro"/>
</dbReference>
<dbReference type="InterPro" id="IPR002818">
    <property type="entry name" value="DJ-1/PfpI"/>
</dbReference>
<dbReference type="SUPFAM" id="SSF48208">
    <property type="entry name" value="Six-hairpin glycosidases"/>
    <property type="match status" value="1"/>
</dbReference>
<evidence type="ECO:0000313" key="7">
    <source>
        <dbReference type="Proteomes" id="UP000801428"/>
    </source>
</evidence>
<dbReference type="AlphaFoldDB" id="A0A9P4TQ16"/>
<organism evidence="6 7">
    <name type="scientific">Curvularia kusanoi</name>
    <name type="common">Cochliobolus kusanoi</name>
    <dbReference type="NCBI Taxonomy" id="90978"/>
    <lineage>
        <taxon>Eukaryota</taxon>
        <taxon>Fungi</taxon>
        <taxon>Dikarya</taxon>
        <taxon>Ascomycota</taxon>
        <taxon>Pezizomycotina</taxon>
        <taxon>Dothideomycetes</taxon>
        <taxon>Pleosporomycetidae</taxon>
        <taxon>Pleosporales</taxon>
        <taxon>Pleosporineae</taxon>
        <taxon>Pleosporaceae</taxon>
        <taxon>Curvularia</taxon>
    </lineage>
</organism>
<dbReference type="SUPFAM" id="SSF52317">
    <property type="entry name" value="Class I glutamine amidotransferase-like"/>
    <property type="match status" value="1"/>
</dbReference>
<sequence>MPGSTLPKNFGVVLFPGFQLLDVCGPLDALNVLSNSHTLNLSIIAATREPVGTQHFMQDKQGSKFDQRIVPTHTFDDAPKDLEVLIIPGGLGNRHDENMKSVVDYLISLGLSSSPQQQLRGGIRWILTVCTGSEILARTGVLDGKRATTNKRGFNEVKEKHPRFKDLNSDRRRPSRTLALVEGFTDIQFIDFCGSIDLKDFNLQLPTGSAGKVDQISGAKLSGCQGWSSPEYFYTSSSSAIVMKVPSRSKCVTTPNSKHCRTELRESSPKSWDPKNSVNVLKVTLSVPKPDDSKYGTVIGQVKVDDDVSKKPVAELFYNRAGSLTIGVSQIPDISSLKMTEVGRVVVGNTFEYELSNDEEVNGNPRNEGDMINPKKKRMASAGGQGPTDRRTATGYMPIEDYGLIGNLRTCAMVASDGGLDYMCWPNFDSPSVFCRILDKDKGGHFTISPKHDDLCTTKQHYLPACNVLQTRYLKEEGVMNVVDFLPRPNNKTMDTDYHARVLASKHTGDVAERSDLKKWLVRRVECMRGEVEVNVERGDQGEIDHKVIFRSKDLALQLNTTIDCGEDDSTCPRIAFIKTPGTELGDAVITNFRLKEGQAVSFILRDADDHYPNHIDTSLVDDVQMETVKFWNRWIGGSKYGGRWDSVVTRSLLILKMLIFEPTGAIVAAPTFSLPEDFGGSRNWDYRYSWVRDASFTIYIFLRMGFSHEAEAYSSFMFQRIDEAKERKIGSLPIMFTIKGETDIPEIELHHLEGYRASKPVRIGNGAAFHTQLDIYGELMDGIYLLNRFGRPVTYDQWLRVREIADHVCGIWKETDMSIWEVRGKKQNFVYSKIMMWVALDRALRLADKRSFPCPHRQEWYRARDGIYEEVMEKGYNKDLNCFIQSYEANEVLDSAVLIAPLVFFIAPTDPRFLNTLDRILKAPEKGGLTSTGLVYRYNTLESDDGVGGREGAFSMCTFWLVEALTRARAYEHKYLRQAVNIFENMMTFGNHLNIFSEEIARSGEQLGNTPQAFSHLALVSAAFNLDRTLAKQHMR</sequence>
<dbReference type="EMBL" id="SWKU01000001">
    <property type="protein sequence ID" value="KAF3010603.1"/>
    <property type="molecule type" value="Genomic_DNA"/>
</dbReference>
<dbReference type="Proteomes" id="UP000801428">
    <property type="component" value="Unassembled WGS sequence"/>
</dbReference>
<dbReference type="InterPro" id="IPR013320">
    <property type="entry name" value="ConA-like_dom_sf"/>
</dbReference>
<dbReference type="PANTHER" id="PTHR31616:SF0">
    <property type="entry name" value="GLUCAN 1,4-ALPHA-GLUCOSIDASE"/>
    <property type="match status" value="1"/>
</dbReference>
<evidence type="ECO:0000256" key="1">
    <source>
        <dbReference type="SAM" id="MobiDB-lite"/>
    </source>
</evidence>